<keyword evidence="2" id="KW-1185">Reference proteome</keyword>
<dbReference type="Gramene" id="KMS65289">
    <property type="protein sequence ID" value="KMS65289"/>
    <property type="gene ID" value="BVRB_037490"/>
</dbReference>
<dbReference type="EMBL" id="KQ111351">
    <property type="protein sequence ID" value="KMS65289.1"/>
    <property type="molecule type" value="Genomic_DNA"/>
</dbReference>
<evidence type="ECO:0000313" key="1">
    <source>
        <dbReference type="EMBL" id="KMS65289.1"/>
    </source>
</evidence>
<organism evidence="1 2">
    <name type="scientific">Beta vulgaris subsp. vulgaris</name>
    <name type="common">Beet</name>
    <dbReference type="NCBI Taxonomy" id="3555"/>
    <lineage>
        <taxon>Eukaryota</taxon>
        <taxon>Viridiplantae</taxon>
        <taxon>Streptophyta</taxon>
        <taxon>Embryophyta</taxon>
        <taxon>Tracheophyta</taxon>
        <taxon>Spermatophyta</taxon>
        <taxon>Magnoliopsida</taxon>
        <taxon>eudicotyledons</taxon>
        <taxon>Gunneridae</taxon>
        <taxon>Pentapetalae</taxon>
        <taxon>Caryophyllales</taxon>
        <taxon>Chenopodiaceae</taxon>
        <taxon>Betoideae</taxon>
        <taxon>Beta</taxon>
    </lineage>
</organism>
<evidence type="ECO:0000313" key="2">
    <source>
        <dbReference type="Proteomes" id="UP000035740"/>
    </source>
</evidence>
<name>A0A0J7YP08_BETVV</name>
<sequence length="200" mass="22892">SWLMEMTGKAIGGRGSTLTMRYCGVVPTHSRVSQLRMRFLAGLRRNQNRPPDERSLATQVFAKAVLPPNRRRSRNSQVLRDPPSVLRRLLRFMPILDLAEDTSKRYLTEFQGKIGRDPEPEEQSVIENRAAFVALSKLTWSEHDRRLKLLPLQQQEFSAPFPSAYLIDDPESRIGRWLTNLIPGHTANGKPCLHCNGTYR</sequence>
<accession>A0A0J7YP08</accession>
<protein>
    <submittedName>
        <fullName evidence="1">Uncharacterized protein</fullName>
    </submittedName>
</protein>
<dbReference type="AlphaFoldDB" id="A0A0J7YP08"/>
<reference evidence="1 2" key="1">
    <citation type="journal article" date="2014" name="Nature">
        <title>The genome of the recently domesticated crop plant sugar beet (Beta vulgaris).</title>
        <authorList>
            <person name="Dohm J.C."/>
            <person name="Minoche A.E."/>
            <person name="Holtgrawe D."/>
            <person name="Capella-Gutierrez S."/>
            <person name="Zakrzewski F."/>
            <person name="Tafer H."/>
            <person name="Rupp O."/>
            <person name="Sorensen T.R."/>
            <person name="Stracke R."/>
            <person name="Reinhardt R."/>
            <person name="Goesmann A."/>
            <person name="Kraft T."/>
            <person name="Schulz B."/>
            <person name="Stadler P.F."/>
            <person name="Schmidt T."/>
            <person name="Gabaldon T."/>
            <person name="Lehrach H."/>
            <person name="Weisshaar B."/>
            <person name="Himmelbauer H."/>
        </authorList>
    </citation>
    <scope>NUCLEOTIDE SEQUENCE [LARGE SCALE GENOMIC DNA]</scope>
    <source>
        <tissue evidence="1">Taproot</tissue>
    </source>
</reference>
<proteinExistence type="predicted"/>
<gene>
    <name evidence="1" type="ORF">BVRB_037490</name>
</gene>
<feature type="non-terminal residue" evidence="1">
    <location>
        <position position="1"/>
    </location>
</feature>
<feature type="non-terminal residue" evidence="1">
    <location>
        <position position="200"/>
    </location>
</feature>
<dbReference type="Proteomes" id="UP000035740">
    <property type="component" value="Unassembled WGS sequence"/>
</dbReference>